<name>A0A0H3BQ44_SALNS</name>
<sequence>MILVTSGETISQAYARMDSAPSYISEEATPTPARVIAHRR</sequence>
<dbReference type="HOGENOM" id="CLU_3296098_0_0_6"/>
<reference evidence="1 2" key="1">
    <citation type="journal article" date="2011" name="J. Bacteriol.">
        <title>Comparative genomics of 28 Salmonella enterica isolates: evidence for CRISPR-mediated adaptive sublineage evolution.</title>
        <authorList>
            <person name="Fricke W.F."/>
            <person name="Mammel M.K."/>
            <person name="McDermott P.F."/>
            <person name="Tartera C."/>
            <person name="White D.G."/>
            <person name="Leclerc J.E."/>
            <person name="Ravel J."/>
            <person name="Cebula T.A."/>
        </authorList>
    </citation>
    <scope>NUCLEOTIDE SEQUENCE [LARGE SCALE GENOMIC DNA]</scope>
    <source>
        <strain evidence="1 2">SL254</strain>
    </source>
</reference>
<organism evidence="1 2">
    <name type="scientific">Salmonella newport (strain SL254)</name>
    <dbReference type="NCBI Taxonomy" id="423368"/>
    <lineage>
        <taxon>Bacteria</taxon>
        <taxon>Pseudomonadati</taxon>
        <taxon>Pseudomonadota</taxon>
        <taxon>Gammaproteobacteria</taxon>
        <taxon>Enterobacterales</taxon>
        <taxon>Enterobacteriaceae</taxon>
        <taxon>Salmonella</taxon>
    </lineage>
</organism>
<dbReference type="AlphaFoldDB" id="A0A0H3BQ44"/>
<dbReference type="Proteomes" id="UP000008824">
    <property type="component" value="Chromosome"/>
</dbReference>
<gene>
    <name evidence="1" type="ordered locus">SNSL254_A0754</name>
</gene>
<accession>A0A0H3BQ44</accession>
<evidence type="ECO:0000313" key="1">
    <source>
        <dbReference type="EMBL" id="ACF63373.1"/>
    </source>
</evidence>
<dbReference type="KEGG" id="see:SNSL254_A0754"/>
<dbReference type="EMBL" id="CP001113">
    <property type="protein sequence ID" value="ACF63373.1"/>
    <property type="molecule type" value="Genomic_DNA"/>
</dbReference>
<proteinExistence type="predicted"/>
<protein>
    <submittedName>
        <fullName evidence="1">Uncharacterized protein</fullName>
    </submittedName>
</protein>
<evidence type="ECO:0000313" key="2">
    <source>
        <dbReference type="Proteomes" id="UP000008824"/>
    </source>
</evidence>